<gene>
    <name evidence="1" type="ORF">SAMN05444008_12344</name>
</gene>
<evidence type="ECO:0000313" key="2">
    <source>
        <dbReference type="Proteomes" id="UP000184368"/>
    </source>
</evidence>
<dbReference type="OrthoDB" id="676972at2"/>
<proteinExistence type="predicted"/>
<evidence type="ECO:0000313" key="1">
    <source>
        <dbReference type="EMBL" id="SHG26418.1"/>
    </source>
</evidence>
<reference evidence="1 2" key="1">
    <citation type="submission" date="2016-11" db="EMBL/GenBank/DDBJ databases">
        <authorList>
            <person name="Jaros S."/>
            <person name="Januszkiewicz K."/>
            <person name="Wedrychowicz H."/>
        </authorList>
    </citation>
    <scope>NUCLEOTIDE SEQUENCE [LARGE SCALE GENOMIC DNA]</scope>
    <source>
        <strain evidence="1 2">DSM 26897</strain>
    </source>
</reference>
<sequence>MTRETFNQLPRNEQRLLLLTQGCFLEERQTSRHDVMLYQINQFYAEAYFVKNTNKLSFFKSFSGTEGLEPYLAQIDITDLLQQTHH</sequence>
<accession>A0A1M5IDG5</accession>
<keyword evidence="2" id="KW-1185">Reference proteome</keyword>
<protein>
    <submittedName>
        <fullName evidence="1">Uncharacterized protein</fullName>
    </submittedName>
</protein>
<dbReference type="AlphaFoldDB" id="A0A1M5IDG5"/>
<name>A0A1M5IDG5_9BACT</name>
<dbReference type="RefSeq" id="WP_073048024.1">
    <property type="nucleotide sequence ID" value="NZ_FQUO01000023.1"/>
</dbReference>
<dbReference type="Proteomes" id="UP000184368">
    <property type="component" value="Unassembled WGS sequence"/>
</dbReference>
<organism evidence="1 2">
    <name type="scientific">Cnuella takakiae</name>
    <dbReference type="NCBI Taxonomy" id="1302690"/>
    <lineage>
        <taxon>Bacteria</taxon>
        <taxon>Pseudomonadati</taxon>
        <taxon>Bacteroidota</taxon>
        <taxon>Chitinophagia</taxon>
        <taxon>Chitinophagales</taxon>
        <taxon>Chitinophagaceae</taxon>
        <taxon>Cnuella</taxon>
    </lineage>
</organism>
<dbReference type="EMBL" id="FQUO01000023">
    <property type="protein sequence ID" value="SHG26418.1"/>
    <property type="molecule type" value="Genomic_DNA"/>
</dbReference>